<evidence type="ECO:0000313" key="1">
    <source>
        <dbReference type="EMBL" id="GAI55651.1"/>
    </source>
</evidence>
<feature type="non-terminal residue" evidence="1">
    <location>
        <position position="50"/>
    </location>
</feature>
<protein>
    <submittedName>
        <fullName evidence="1">Uncharacterized protein</fullName>
    </submittedName>
</protein>
<dbReference type="AlphaFoldDB" id="X1QLI3"/>
<sequence length="50" mass="5618">MLARGRGIPLSDVQRVMGHYSIDEATARHYLSVHPIEILLPERGYGLTEV</sequence>
<gene>
    <name evidence="1" type="ORF">S06H3_64698</name>
</gene>
<reference evidence="1" key="1">
    <citation type="journal article" date="2014" name="Front. Microbiol.">
        <title>High frequency of phylogenetically diverse reductive dehalogenase-homologous genes in deep subseafloor sedimentary metagenomes.</title>
        <authorList>
            <person name="Kawai M."/>
            <person name="Futagami T."/>
            <person name="Toyoda A."/>
            <person name="Takaki Y."/>
            <person name="Nishi S."/>
            <person name="Hori S."/>
            <person name="Arai W."/>
            <person name="Tsubouchi T."/>
            <person name="Morono Y."/>
            <person name="Uchiyama I."/>
            <person name="Ito T."/>
            <person name="Fujiyama A."/>
            <person name="Inagaki F."/>
            <person name="Takami H."/>
        </authorList>
    </citation>
    <scope>NUCLEOTIDE SEQUENCE</scope>
    <source>
        <strain evidence="1">Expedition CK06-06</strain>
    </source>
</reference>
<accession>X1QLI3</accession>
<dbReference type="EMBL" id="BARV01043298">
    <property type="protein sequence ID" value="GAI55651.1"/>
    <property type="molecule type" value="Genomic_DNA"/>
</dbReference>
<proteinExistence type="predicted"/>
<comment type="caution">
    <text evidence="1">The sequence shown here is derived from an EMBL/GenBank/DDBJ whole genome shotgun (WGS) entry which is preliminary data.</text>
</comment>
<organism evidence="1">
    <name type="scientific">marine sediment metagenome</name>
    <dbReference type="NCBI Taxonomy" id="412755"/>
    <lineage>
        <taxon>unclassified sequences</taxon>
        <taxon>metagenomes</taxon>
        <taxon>ecological metagenomes</taxon>
    </lineage>
</organism>
<name>X1QLI3_9ZZZZ</name>